<keyword evidence="2" id="KW-0472">Membrane</keyword>
<evidence type="ECO:0000313" key="4">
    <source>
        <dbReference type="Proteomes" id="UP001385809"/>
    </source>
</evidence>
<dbReference type="InterPro" id="IPR012507">
    <property type="entry name" value="YibE_F"/>
</dbReference>
<feature type="transmembrane region" description="Helical" evidence="2">
    <location>
        <begin position="227"/>
        <end position="244"/>
    </location>
</feature>
<organism evidence="3 4">
    <name type="scientific">Actinomycetospora aurantiaca</name>
    <dbReference type="NCBI Taxonomy" id="3129233"/>
    <lineage>
        <taxon>Bacteria</taxon>
        <taxon>Bacillati</taxon>
        <taxon>Actinomycetota</taxon>
        <taxon>Actinomycetes</taxon>
        <taxon>Pseudonocardiales</taxon>
        <taxon>Pseudonocardiaceae</taxon>
        <taxon>Actinomycetospora</taxon>
    </lineage>
</organism>
<dbReference type="PANTHER" id="PTHR41771:SF1">
    <property type="entry name" value="MEMBRANE PROTEIN"/>
    <property type="match status" value="1"/>
</dbReference>
<evidence type="ECO:0000256" key="2">
    <source>
        <dbReference type="SAM" id="Phobius"/>
    </source>
</evidence>
<sequence length="494" mass="48999">MDTDDPVTAPIPAQRPPRADSGERAAVEAPAPAPAPAPPRRRAASGSRSRSGSRRRVASGGQAHAHGHGHGHGPAPAVGTTVRRVLAALLVPCGLAVIIGLVLLAPTPSEYRAVVDGSHAAAAGQGPGTTSGAAAAVATQPLDGTVVRAGAEADCSDPTLAVEAGTGCFPLQVRLDEGPATGRTIDTLLPGGPATPQFADGDAVVLAWSGGDPADPSGYQVVDRQRGGPLLLLAAVFAVAVVLLGRWQGLAALGALVITLAVLGVFVLPALLTGSAPVPVALVAAGVIVAVVFPTIHGFSARTATAALGTVVSLGLIGVLALVFGGLTRLTGLDDSSTELIGVLGAGVDARGLLLAGLIIGALGVLDDVTVTQTSTVWELHRADPSSGTRDLYSAAMRVGRDHVASAVNTLVLAYAGAALPLLLLFTLSGRGVGDLLTAEDVAQEVLRTLVGSIGIVAAVPVTTFVAAVVVRSDRSTAATNTATNTASNTASTA</sequence>
<dbReference type="PANTHER" id="PTHR41771">
    <property type="entry name" value="MEMBRANE PROTEIN-RELATED"/>
    <property type="match status" value="1"/>
</dbReference>
<feature type="transmembrane region" description="Helical" evidence="2">
    <location>
        <begin position="278"/>
        <end position="299"/>
    </location>
</feature>
<reference evidence="3 4" key="1">
    <citation type="submission" date="2024-03" db="EMBL/GenBank/DDBJ databases">
        <title>Actinomycetospora sp. OC33-EN08, a novel actinomycete isolated from wild orchid (Aerides multiflora).</title>
        <authorList>
            <person name="Suriyachadkun C."/>
        </authorList>
    </citation>
    <scope>NUCLEOTIDE SEQUENCE [LARGE SCALE GENOMIC DNA]</scope>
    <source>
        <strain evidence="3 4">OC33-EN08</strain>
    </source>
</reference>
<dbReference type="RefSeq" id="WP_337697583.1">
    <property type="nucleotide sequence ID" value="NZ_JBBEGN010000018.1"/>
</dbReference>
<keyword evidence="4" id="KW-1185">Reference proteome</keyword>
<dbReference type="Pfam" id="PF07907">
    <property type="entry name" value="YibE_F"/>
    <property type="match status" value="1"/>
</dbReference>
<dbReference type="Proteomes" id="UP001385809">
    <property type="component" value="Unassembled WGS sequence"/>
</dbReference>
<accession>A0ABU8MVR3</accession>
<feature type="transmembrane region" description="Helical" evidence="2">
    <location>
        <begin position="85"/>
        <end position="105"/>
    </location>
</feature>
<feature type="transmembrane region" description="Helical" evidence="2">
    <location>
        <begin position="251"/>
        <end position="272"/>
    </location>
</feature>
<feature type="transmembrane region" description="Helical" evidence="2">
    <location>
        <begin position="450"/>
        <end position="471"/>
    </location>
</feature>
<gene>
    <name evidence="3" type="ORF">WCD74_24825</name>
</gene>
<proteinExistence type="predicted"/>
<feature type="transmembrane region" description="Helical" evidence="2">
    <location>
        <begin position="306"/>
        <end position="328"/>
    </location>
</feature>
<dbReference type="EMBL" id="JBBEGN010000018">
    <property type="protein sequence ID" value="MEJ2871011.1"/>
    <property type="molecule type" value="Genomic_DNA"/>
</dbReference>
<feature type="compositionally biased region" description="Basic and acidic residues" evidence="1">
    <location>
        <begin position="17"/>
        <end position="26"/>
    </location>
</feature>
<comment type="caution">
    <text evidence="3">The sequence shown here is derived from an EMBL/GenBank/DDBJ whole genome shotgun (WGS) entry which is preliminary data.</text>
</comment>
<evidence type="ECO:0000313" key="3">
    <source>
        <dbReference type="EMBL" id="MEJ2871011.1"/>
    </source>
</evidence>
<protein>
    <submittedName>
        <fullName evidence="3">YibE/F family protein</fullName>
    </submittedName>
</protein>
<feature type="transmembrane region" description="Helical" evidence="2">
    <location>
        <begin position="407"/>
        <end position="430"/>
    </location>
</feature>
<keyword evidence="2" id="KW-0812">Transmembrane</keyword>
<keyword evidence="2" id="KW-1133">Transmembrane helix</keyword>
<feature type="transmembrane region" description="Helical" evidence="2">
    <location>
        <begin position="340"/>
        <end position="366"/>
    </location>
</feature>
<evidence type="ECO:0000256" key="1">
    <source>
        <dbReference type="SAM" id="MobiDB-lite"/>
    </source>
</evidence>
<name>A0ABU8MVR3_9PSEU</name>
<feature type="region of interest" description="Disordered" evidence="1">
    <location>
        <begin position="1"/>
        <end position="76"/>
    </location>
</feature>